<name>A0A139A973_GONPJ</name>
<dbReference type="GO" id="GO:0005886">
    <property type="term" value="C:plasma membrane"/>
    <property type="evidence" value="ECO:0007669"/>
    <property type="project" value="TreeGrafter"/>
</dbReference>
<comment type="subcellular location">
    <subcellularLocation>
        <location evidence="1">Membrane</location>
        <topology evidence="1">Multi-pass membrane protein</topology>
    </subcellularLocation>
</comment>
<sequence>MSNFTTAADTDQDLEKKAVLVLDINLTESAKLDLEEQKNDQKLPFTTLVTVLSLSLIMAIATLCSTLVAQMLPTIARELDGQSNYAWVGTGYLLSSTALSPAWGSLSDISLLRNSESTPASWVLLSDPQPPSGPESELSIPSLIHDPLTVKPLIGGLIVDNLGWRWGFYIVLPFAGLALVGAIFGVKVSHPKGTFREQILRVDYLGFALLTGACIALLLALSWGGNTYGWASAEEGRYAREPIVPLELFKSWNYVVSVTSLFFVGWAIYGLSYFIPTVRGMSATDSGVNNLPFTAFPRANATCPSVFMIVFSLVAGIFVAHTGQYRFISAIGLALLAIGVAVFYIWDTGSPAVVYIAPQLVAGAGAGFVTNVGQMVAQTSAPKKLNGPASTIANFGRLVGGAIGIAVFQTIFSNILKSKVPGYFTAVAIQYRLKPEQLALFNSFLNNRFSAQRTDISSIPSDALAALGGAYKQATVDWLRLLFISGAAVVAVGAGLALFVRHVPLRKTLKDEDES</sequence>
<feature type="transmembrane region" description="Helical" evidence="5">
    <location>
        <begin position="352"/>
        <end position="373"/>
    </location>
</feature>
<dbReference type="Gene3D" id="1.20.1720.10">
    <property type="entry name" value="Multidrug resistance protein D"/>
    <property type="match status" value="2"/>
</dbReference>
<dbReference type="InterPro" id="IPR011701">
    <property type="entry name" value="MFS"/>
</dbReference>
<feature type="transmembrane region" description="Helical" evidence="5">
    <location>
        <begin position="252"/>
        <end position="275"/>
    </location>
</feature>
<dbReference type="AlphaFoldDB" id="A0A139A973"/>
<evidence type="ECO:0000256" key="2">
    <source>
        <dbReference type="ARBA" id="ARBA00022692"/>
    </source>
</evidence>
<dbReference type="Proteomes" id="UP000070544">
    <property type="component" value="Unassembled WGS sequence"/>
</dbReference>
<feature type="transmembrane region" description="Helical" evidence="5">
    <location>
        <begin position="478"/>
        <end position="500"/>
    </location>
</feature>
<dbReference type="STRING" id="1344416.A0A139A973"/>
<proteinExistence type="predicted"/>
<evidence type="ECO:0000256" key="3">
    <source>
        <dbReference type="ARBA" id="ARBA00022989"/>
    </source>
</evidence>
<evidence type="ECO:0000256" key="4">
    <source>
        <dbReference type="ARBA" id="ARBA00023136"/>
    </source>
</evidence>
<gene>
    <name evidence="6" type="ORF">M427DRAFT_45866</name>
</gene>
<protein>
    <submittedName>
        <fullName evidence="6">MFS general substrate transporter</fullName>
    </submittedName>
</protein>
<feature type="transmembrane region" description="Helical" evidence="5">
    <location>
        <begin position="166"/>
        <end position="184"/>
    </location>
</feature>
<accession>A0A139A973</accession>
<evidence type="ECO:0000313" key="6">
    <source>
        <dbReference type="EMBL" id="KXS13316.1"/>
    </source>
</evidence>
<dbReference type="PANTHER" id="PTHR23501:SF197">
    <property type="entry name" value="COMD"/>
    <property type="match status" value="1"/>
</dbReference>
<evidence type="ECO:0000256" key="1">
    <source>
        <dbReference type="ARBA" id="ARBA00004141"/>
    </source>
</evidence>
<dbReference type="InterPro" id="IPR036259">
    <property type="entry name" value="MFS_trans_sf"/>
</dbReference>
<dbReference type="SUPFAM" id="SSF103473">
    <property type="entry name" value="MFS general substrate transporter"/>
    <property type="match status" value="2"/>
</dbReference>
<keyword evidence="4 5" id="KW-0472">Membrane</keyword>
<dbReference type="EMBL" id="KQ965780">
    <property type="protein sequence ID" value="KXS13316.1"/>
    <property type="molecule type" value="Genomic_DNA"/>
</dbReference>
<keyword evidence="7" id="KW-1185">Reference proteome</keyword>
<feature type="transmembrane region" description="Helical" evidence="5">
    <location>
        <begin position="45"/>
        <end position="69"/>
    </location>
</feature>
<keyword evidence="3 5" id="KW-1133">Transmembrane helix</keyword>
<dbReference type="Pfam" id="PF07690">
    <property type="entry name" value="MFS_1"/>
    <property type="match status" value="1"/>
</dbReference>
<evidence type="ECO:0000313" key="7">
    <source>
        <dbReference type="Proteomes" id="UP000070544"/>
    </source>
</evidence>
<dbReference type="Gene3D" id="1.20.1250.20">
    <property type="entry name" value="MFS general substrate transporter like domains"/>
    <property type="match status" value="1"/>
</dbReference>
<feature type="transmembrane region" description="Helical" evidence="5">
    <location>
        <begin position="394"/>
        <end position="416"/>
    </location>
</feature>
<feature type="transmembrane region" description="Helical" evidence="5">
    <location>
        <begin position="295"/>
        <end position="320"/>
    </location>
</feature>
<dbReference type="GO" id="GO:0022857">
    <property type="term" value="F:transmembrane transporter activity"/>
    <property type="evidence" value="ECO:0007669"/>
    <property type="project" value="InterPro"/>
</dbReference>
<reference evidence="6 7" key="1">
    <citation type="journal article" date="2015" name="Genome Biol. Evol.">
        <title>Phylogenomic analyses indicate that early fungi evolved digesting cell walls of algal ancestors of land plants.</title>
        <authorList>
            <person name="Chang Y."/>
            <person name="Wang S."/>
            <person name="Sekimoto S."/>
            <person name="Aerts A.L."/>
            <person name="Choi C."/>
            <person name="Clum A."/>
            <person name="LaButti K.M."/>
            <person name="Lindquist E.A."/>
            <person name="Yee Ngan C."/>
            <person name="Ohm R.A."/>
            <person name="Salamov A.A."/>
            <person name="Grigoriev I.V."/>
            <person name="Spatafora J.W."/>
            <person name="Berbee M.L."/>
        </authorList>
    </citation>
    <scope>NUCLEOTIDE SEQUENCE [LARGE SCALE GENOMIC DNA]</scope>
    <source>
        <strain evidence="6 7">JEL478</strain>
    </source>
</reference>
<organism evidence="6 7">
    <name type="scientific">Gonapodya prolifera (strain JEL478)</name>
    <name type="common">Monoblepharis prolifera</name>
    <dbReference type="NCBI Taxonomy" id="1344416"/>
    <lineage>
        <taxon>Eukaryota</taxon>
        <taxon>Fungi</taxon>
        <taxon>Fungi incertae sedis</taxon>
        <taxon>Chytridiomycota</taxon>
        <taxon>Chytridiomycota incertae sedis</taxon>
        <taxon>Monoblepharidomycetes</taxon>
        <taxon>Monoblepharidales</taxon>
        <taxon>Gonapodyaceae</taxon>
        <taxon>Gonapodya</taxon>
    </lineage>
</organism>
<feature type="transmembrane region" description="Helical" evidence="5">
    <location>
        <begin position="327"/>
        <end position="346"/>
    </location>
</feature>
<dbReference type="OrthoDB" id="10021397at2759"/>
<evidence type="ECO:0000256" key="5">
    <source>
        <dbReference type="SAM" id="Phobius"/>
    </source>
</evidence>
<dbReference type="PANTHER" id="PTHR23501">
    <property type="entry name" value="MAJOR FACILITATOR SUPERFAMILY"/>
    <property type="match status" value="1"/>
</dbReference>
<feature type="transmembrane region" description="Helical" evidence="5">
    <location>
        <begin position="204"/>
        <end position="231"/>
    </location>
</feature>
<keyword evidence="2 5" id="KW-0812">Transmembrane</keyword>